<gene>
    <name evidence="2" type="ORF">K458DRAFT_313934</name>
</gene>
<dbReference type="AlphaFoldDB" id="A0A6G1IMS1"/>
<feature type="transmembrane region" description="Helical" evidence="1">
    <location>
        <begin position="60"/>
        <end position="83"/>
    </location>
</feature>
<evidence type="ECO:0000313" key="2">
    <source>
        <dbReference type="EMBL" id="KAF2679536.1"/>
    </source>
</evidence>
<feature type="transmembrane region" description="Helical" evidence="1">
    <location>
        <begin position="133"/>
        <end position="152"/>
    </location>
</feature>
<dbReference type="Proteomes" id="UP000799291">
    <property type="component" value="Unassembled WGS sequence"/>
</dbReference>
<sequence length="552" mass="60484">MPVFKKDVGWIPWALRLPSLLVFVFFDLALVCCLIALSVRSSQHDGFATIGGQDVTSLGINWNLGLLWTTLPVLVFRMLGLYWEWITSPIFQRQPYVDLLKDGGAPAAKSVLLDYLAVPLLWRWWTASKNKHFLVGACSFLTLVMSIVVSALSARLFAVKTVVTGADIPVLFNTTFDAAALNASINWVPVLDTVSAINVYHGNALPWTDEQYAFQPYLVQGSVVTGSNVTASTNAYSAYLNCSVLSDFRLEFNDPKLKMTASDRGCDIAQDFDVSESQQVYFKTSSEIGCSAAAWYSRLVFTAATYSSDSPTRVNATTVLSCITSYRVTTGDLVTTAPRNSMTTSPTVTSFQPWTLDNARPTLWRVFEQNIISPATLNAQQTIWSTSAFGTLVLYLAQQLGGNQYLSPDVLQRAVPEVFSSVYLTAVAKHAFVPLRVPTEITGEMSQLTQRLFTVYWVAYVIIVILLLSMCVVLVAIAHVYTNATVLEEEPAGLLAYAALLSKSPLMDFAAGLRAQGNKQVVKTAAKSAWKDSRWGEIGKTGGGGWVIGRLE</sequence>
<dbReference type="InterPro" id="IPR021840">
    <property type="entry name" value="DUF3433"/>
</dbReference>
<evidence type="ECO:0000256" key="1">
    <source>
        <dbReference type="SAM" id="Phobius"/>
    </source>
</evidence>
<reference evidence="2" key="1">
    <citation type="journal article" date="2020" name="Stud. Mycol.">
        <title>101 Dothideomycetes genomes: a test case for predicting lifestyles and emergence of pathogens.</title>
        <authorList>
            <person name="Haridas S."/>
            <person name="Albert R."/>
            <person name="Binder M."/>
            <person name="Bloem J."/>
            <person name="Labutti K."/>
            <person name="Salamov A."/>
            <person name="Andreopoulos B."/>
            <person name="Baker S."/>
            <person name="Barry K."/>
            <person name="Bills G."/>
            <person name="Bluhm B."/>
            <person name="Cannon C."/>
            <person name="Castanera R."/>
            <person name="Culley D."/>
            <person name="Daum C."/>
            <person name="Ezra D."/>
            <person name="Gonzalez J."/>
            <person name="Henrissat B."/>
            <person name="Kuo A."/>
            <person name="Liang C."/>
            <person name="Lipzen A."/>
            <person name="Lutzoni F."/>
            <person name="Magnuson J."/>
            <person name="Mondo S."/>
            <person name="Nolan M."/>
            <person name="Ohm R."/>
            <person name="Pangilinan J."/>
            <person name="Park H.-J."/>
            <person name="Ramirez L."/>
            <person name="Alfaro M."/>
            <person name="Sun H."/>
            <person name="Tritt A."/>
            <person name="Yoshinaga Y."/>
            <person name="Zwiers L.-H."/>
            <person name="Turgeon B."/>
            <person name="Goodwin S."/>
            <person name="Spatafora J."/>
            <person name="Crous P."/>
            <person name="Grigoriev I."/>
        </authorList>
    </citation>
    <scope>NUCLEOTIDE SEQUENCE</scope>
    <source>
        <strain evidence="2">CBS 122367</strain>
    </source>
</reference>
<feature type="transmembrane region" description="Helical" evidence="1">
    <location>
        <begin position="455"/>
        <end position="482"/>
    </location>
</feature>
<feature type="transmembrane region" description="Helical" evidence="1">
    <location>
        <begin position="20"/>
        <end position="39"/>
    </location>
</feature>
<evidence type="ECO:0000313" key="3">
    <source>
        <dbReference type="Proteomes" id="UP000799291"/>
    </source>
</evidence>
<organism evidence="2 3">
    <name type="scientific">Lentithecium fluviatile CBS 122367</name>
    <dbReference type="NCBI Taxonomy" id="1168545"/>
    <lineage>
        <taxon>Eukaryota</taxon>
        <taxon>Fungi</taxon>
        <taxon>Dikarya</taxon>
        <taxon>Ascomycota</taxon>
        <taxon>Pezizomycotina</taxon>
        <taxon>Dothideomycetes</taxon>
        <taxon>Pleosporomycetidae</taxon>
        <taxon>Pleosporales</taxon>
        <taxon>Massarineae</taxon>
        <taxon>Lentitheciaceae</taxon>
        <taxon>Lentithecium</taxon>
    </lineage>
</organism>
<keyword evidence="3" id="KW-1185">Reference proteome</keyword>
<protein>
    <submittedName>
        <fullName evidence="2">Uncharacterized protein</fullName>
    </submittedName>
</protein>
<keyword evidence="1" id="KW-1133">Transmembrane helix</keyword>
<dbReference type="EMBL" id="MU005602">
    <property type="protein sequence ID" value="KAF2679536.1"/>
    <property type="molecule type" value="Genomic_DNA"/>
</dbReference>
<keyword evidence="1" id="KW-0812">Transmembrane</keyword>
<dbReference type="OrthoDB" id="3522351at2759"/>
<dbReference type="PANTHER" id="PTHR37544">
    <property type="entry name" value="SPRAY-RELATED"/>
    <property type="match status" value="1"/>
</dbReference>
<dbReference type="Pfam" id="PF11915">
    <property type="entry name" value="DUF3433"/>
    <property type="match status" value="1"/>
</dbReference>
<proteinExistence type="predicted"/>
<name>A0A6G1IMS1_9PLEO</name>
<accession>A0A6G1IMS1</accession>
<dbReference type="PANTHER" id="PTHR37544:SF3">
    <property type="entry name" value="SPRAY"/>
    <property type="match status" value="1"/>
</dbReference>
<keyword evidence="1" id="KW-0472">Membrane</keyword>